<evidence type="ECO:0000313" key="2">
    <source>
        <dbReference type="Proteomes" id="UP001457282"/>
    </source>
</evidence>
<dbReference type="EMBL" id="JBEDUW010000006">
    <property type="protein sequence ID" value="KAK9922348.1"/>
    <property type="molecule type" value="Genomic_DNA"/>
</dbReference>
<dbReference type="AlphaFoldDB" id="A0AAW1WFD4"/>
<name>A0AAW1WFD4_RUBAR</name>
<keyword evidence="2" id="KW-1185">Reference proteome</keyword>
<organism evidence="1 2">
    <name type="scientific">Rubus argutus</name>
    <name type="common">Southern blackberry</name>
    <dbReference type="NCBI Taxonomy" id="59490"/>
    <lineage>
        <taxon>Eukaryota</taxon>
        <taxon>Viridiplantae</taxon>
        <taxon>Streptophyta</taxon>
        <taxon>Embryophyta</taxon>
        <taxon>Tracheophyta</taxon>
        <taxon>Spermatophyta</taxon>
        <taxon>Magnoliopsida</taxon>
        <taxon>eudicotyledons</taxon>
        <taxon>Gunneridae</taxon>
        <taxon>Pentapetalae</taxon>
        <taxon>rosids</taxon>
        <taxon>fabids</taxon>
        <taxon>Rosales</taxon>
        <taxon>Rosaceae</taxon>
        <taxon>Rosoideae</taxon>
        <taxon>Rosoideae incertae sedis</taxon>
        <taxon>Rubus</taxon>
    </lineage>
</organism>
<reference evidence="1 2" key="1">
    <citation type="journal article" date="2023" name="G3 (Bethesda)">
        <title>A chromosome-length genome assembly and annotation of blackberry (Rubus argutus, cv. 'Hillquist').</title>
        <authorList>
            <person name="Bruna T."/>
            <person name="Aryal R."/>
            <person name="Dudchenko O."/>
            <person name="Sargent D.J."/>
            <person name="Mead D."/>
            <person name="Buti M."/>
            <person name="Cavallini A."/>
            <person name="Hytonen T."/>
            <person name="Andres J."/>
            <person name="Pham M."/>
            <person name="Weisz D."/>
            <person name="Mascagni F."/>
            <person name="Usai G."/>
            <person name="Natali L."/>
            <person name="Bassil N."/>
            <person name="Fernandez G.E."/>
            <person name="Lomsadze A."/>
            <person name="Armour M."/>
            <person name="Olukolu B."/>
            <person name="Poorten T."/>
            <person name="Britton C."/>
            <person name="Davik J."/>
            <person name="Ashrafi H."/>
            <person name="Aiden E.L."/>
            <person name="Borodovsky M."/>
            <person name="Worthington M."/>
        </authorList>
    </citation>
    <scope>NUCLEOTIDE SEQUENCE [LARGE SCALE GENOMIC DNA]</scope>
    <source>
        <strain evidence="1">PI 553951</strain>
    </source>
</reference>
<gene>
    <name evidence="1" type="ORF">M0R45_030815</name>
</gene>
<dbReference type="Proteomes" id="UP001457282">
    <property type="component" value="Unassembled WGS sequence"/>
</dbReference>
<accession>A0AAW1WFD4</accession>
<protein>
    <submittedName>
        <fullName evidence="1">Uncharacterized protein</fullName>
    </submittedName>
</protein>
<comment type="caution">
    <text evidence="1">The sequence shown here is derived from an EMBL/GenBank/DDBJ whole genome shotgun (WGS) entry which is preliminary data.</text>
</comment>
<proteinExistence type="predicted"/>
<evidence type="ECO:0000313" key="1">
    <source>
        <dbReference type="EMBL" id="KAK9922348.1"/>
    </source>
</evidence>
<sequence>MKLKKLCPEEEEGVACGQRKNNKEVQRQKKKEELMACVLHDLGSLEPWLMEEAPVFLKLILLTTHKLGVRSMGNSVEQITGYEYYTSSPTHKQGRGLRRFVPCVKSYLLAHSLEAQK</sequence>